<keyword evidence="12" id="KW-1185">Reference proteome</keyword>
<evidence type="ECO:0000259" key="10">
    <source>
        <dbReference type="PROSITE" id="PS50972"/>
    </source>
</evidence>
<comment type="catalytic activity">
    <reaction evidence="1">
        <text>(7,8-dihydropterin-6-yl)methyl diphosphate + 4-aminobenzoate = 7,8-dihydropteroate + diphosphate</text>
        <dbReference type="Rhea" id="RHEA:19949"/>
        <dbReference type="ChEBI" id="CHEBI:17836"/>
        <dbReference type="ChEBI" id="CHEBI:17839"/>
        <dbReference type="ChEBI" id="CHEBI:33019"/>
        <dbReference type="ChEBI" id="CHEBI:72950"/>
        <dbReference type="EC" id="2.5.1.15"/>
    </reaction>
</comment>
<comment type="pathway">
    <text evidence="3 9">Cofactor biosynthesis; tetrahydrofolate biosynthesis; 7,8-dihydrofolate from 2-amino-4-hydroxy-6-hydroxymethyl-7,8-dihydropteridine diphosphate and 4-aminobenzoate: step 1/2.</text>
</comment>
<dbReference type="Gene3D" id="3.20.20.20">
    <property type="entry name" value="Dihydropteroate synthase-like"/>
    <property type="match status" value="1"/>
</dbReference>
<dbReference type="PROSITE" id="PS00792">
    <property type="entry name" value="DHPS_1"/>
    <property type="match status" value="1"/>
</dbReference>
<dbReference type="GO" id="GO:0005829">
    <property type="term" value="C:cytosol"/>
    <property type="evidence" value="ECO:0007669"/>
    <property type="project" value="TreeGrafter"/>
</dbReference>
<dbReference type="Pfam" id="PF00809">
    <property type="entry name" value="Pterin_bind"/>
    <property type="match status" value="1"/>
</dbReference>
<comment type="function">
    <text evidence="9">Catalyzes the condensation of para-aminobenzoate (pABA) with 6-hydroxymethyl-7,8-dihydropterin diphosphate (DHPt-PP) to form 7,8-dihydropteroate (H2Pte), the immediate precursor of folate derivatives.</text>
</comment>
<evidence type="ECO:0000256" key="1">
    <source>
        <dbReference type="ARBA" id="ARBA00000012"/>
    </source>
</evidence>
<comment type="cofactor">
    <cofactor evidence="2 9">
        <name>Mg(2+)</name>
        <dbReference type="ChEBI" id="CHEBI:18420"/>
    </cofactor>
</comment>
<dbReference type="NCBIfam" id="TIGR01496">
    <property type="entry name" value="DHPS"/>
    <property type="match status" value="1"/>
</dbReference>
<dbReference type="PANTHER" id="PTHR20941">
    <property type="entry name" value="FOLATE SYNTHESIS PROTEINS"/>
    <property type="match status" value="1"/>
</dbReference>
<dbReference type="InterPro" id="IPR006390">
    <property type="entry name" value="DHP_synth_dom"/>
</dbReference>
<feature type="domain" description="Pterin-binding" evidence="10">
    <location>
        <begin position="13"/>
        <end position="270"/>
    </location>
</feature>
<evidence type="ECO:0000256" key="4">
    <source>
        <dbReference type="ARBA" id="ARBA00012458"/>
    </source>
</evidence>
<protein>
    <recommendedName>
        <fullName evidence="4 9">Dihydropteroate synthase</fullName>
        <shortName evidence="9">DHPS</shortName>
        <ecNumber evidence="4 9">2.5.1.15</ecNumber>
    </recommendedName>
    <alternativeName>
        <fullName evidence="9">Dihydropteroate pyrophosphorylase</fullName>
    </alternativeName>
</protein>
<keyword evidence="6 9" id="KW-0479">Metal-binding</keyword>
<evidence type="ECO:0000313" key="12">
    <source>
        <dbReference type="Proteomes" id="UP001069090"/>
    </source>
</evidence>
<evidence type="ECO:0000256" key="6">
    <source>
        <dbReference type="ARBA" id="ARBA00022723"/>
    </source>
</evidence>
<evidence type="ECO:0000313" key="11">
    <source>
        <dbReference type="EMBL" id="MCZ0863669.1"/>
    </source>
</evidence>
<dbReference type="EMBL" id="JAPTGG010000001">
    <property type="protein sequence ID" value="MCZ0863669.1"/>
    <property type="molecule type" value="Genomic_DNA"/>
</dbReference>
<evidence type="ECO:0000256" key="9">
    <source>
        <dbReference type="RuleBase" id="RU361205"/>
    </source>
</evidence>
<dbReference type="PROSITE" id="PS50972">
    <property type="entry name" value="PTERIN_BINDING"/>
    <property type="match status" value="1"/>
</dbReference>
<evidence type="ECO:0000256" key="8">
    <source>
        <dbReference type="ARBA" id="ARBA00022909"/>
    </source>
</evidence>
<dbReference type="CDD" id="cd00739">
    <property type="entry name" value="DHPS"/>
    <property type="match status" value="1"/>
</dbReference>
<dbReference type="GO" id="GO:0046654">
    <property type="term" value="P:tetrahydrofolate biosynthetic process"/>
    <property type="evidence" value="ECO:0007669"/>
    <property type="project" value="TreeGrafter"/>
</dbReference>
<sequence>MDCGGRVLDLSQPQVMAVLNVTPDSFSDGGSLSSAGQLNQQKVLQRVERILAEGASIIDVGGESTRPGATPVPLAEEMDRVLPVVEAISQRFDAVISVDTSSPELMLAAADCGAGLLNDVRALERPGAVTAAVQTGLPVCLMHMQGSPAMMQNNPNYQSVVTEVAQYLSGRAESCMAAGVEPGRIIIDPGFGFGKTAEHNLQLLKQLPQLQDLGFPILVGLSRKSLIGQVLGREVNERLAGSLALALMSVMHGAAIVRVHDVAETVDAIRLYNAMQQSC</sequence>
<keyword evidence="8 9" id="KW-0289">Folate biosynthesis</keyword>
<dbReference type="PANTHER" id="PTHR20941:SF1">
    <property type="entry name" value="FOLIC ACID SYNTHESIS PROTEIN FOL1"/>
    <property type="match status" value="1"/>
</dbReference>
<dbReference type="InterPro" id="IPR045031">
    <property type="entry name" value="DHP_synth-like"/>
</dbReference>
<dbReference type="AlphaFoldDB" id="A0A9J6RI53"/>
<dbReference type="PROSITE" id="PS00793">
    <property type="entry name" value="DHPS_2"/>
    <property type="match status" value="1"/>
</dbReference>
<organism evidence="11 12">
    <name type="scientific">Dasania phycosphaerae</name>
    <dbReference type="NCBI Taxonomy" id="2950436"/>
    <lineage>
        <taxon>Bacteria</taxon>
        <taxon>Pseudomonadati</taxon>
        <taxon>Pseudomonadota</taxon>
        <taxon>Gammaproteobacteria</taxon>
        <taxon>Cellvibrionales</taxon>
        <taxon>Spongiibacteraceae</taxon>
        <taxon>Dasania</taxon>
    </lineage>
</organism>
<keyword evidence="7 9" id="KW-0460">Magnesium</keyword>
<evidence type="ECO:0000256" key="3">
    <source>
        <dbReference type="ARBA" id="ARBA00004763"/>
    </source>
</evidence>
<reference evidence="11 12" key="1">
    <citation type="submission" date="2022-12" db="EMBL/GenBank/DDBJ databases">
        <title>Dasania phycosphaerae sp. nov., isolated from particulate material of the south coast of Korea.</title>
        <authorList>
            <person name="Jiang Y."/>
        </authorList>
    </citation>
    <scope>NUCLEOTIDE SEQUENCE [LARGE SCALE GENOMIC DNA]</scope>
    <source>
        <strain evidence="11 12">GY-19</strain>
    </source>
</reference>
<dbReference type="RefSeq" id="WP_258330183.1">
    <property type="nucleotide sequence ID" value="NZ_JAPTGG010000001.1"/>
</dbReference>
<gene>
    <name evidence="11" type="primary">folP</name>
    <name evidence="11" type="ORF">O0V09_00565</name>
</gene>
<dbReference type="GO" id="GO:0046872">
    <property type="term" value="F:metal ion binding"/>
    <property type="evidence" value="ECO:0007669"/>
    <property type="project" value="UniProtKB-KW"/>
</dbReference>
<dbReference type="GO" id="GO:0046656">
    <property type="term" value="P:folic acid biosynthetic process"/>
    <property type="evidence" value="ECO:0007669"/>
    <property type="project" value="UniProtKB-KW"/>
</dbReference>
<dbReference type="EC" id="2.5.1.15" evidence="4 9"/>
<dbReference type="InterPro" id="IPR011005">
    <property type="entry name" value="Dihydropteroate_synth-like_sf"/>
</dbReference>
<accession>A0A9J6RI53</accession>
<keyword evidence="5 9" id="KW-0808">Transferase</keyword>
<dbReference type="GO" id="GO:0004156">
    <property type="term" value="F:dihydropteroate synthase activity"/>
    <property type="evidence" value="ECO:0007669"/>
    <property type="project" value="UniProtKB-EC"/>
</dbReference>
<evidence type="ECO:0000256" key="2">
    <source>
        <dbReference type="ARBA" id="ARBA00001946"/>
    </source>
</evidence>
<comment type="caution">
    <text evidence="11">The sequence shown here is derived from an EMBL/GenBank/DDBJ whole genome shotgun (WGS) entry which is preliminary data.</text>
</comment>
<proteinExistence type="inferred from homology"/>
<name>A0A9J6RI53_9GAMM</name>
<dbReference type="Proteomes" id="UP001069090">
    <property type="component" value="Unassembled WGS sequence"/>
</dbReference>
<comment type="similarity">
    <text evidence="9">Belongs to the DHPS family.</text>
</comment>
<evidence type="ECO:0000256" key="7">
    <source>
        <dbReference type="ARBA" id="ARBA00022842"/>
    </source>
</evidence>
<dbReference type="SUPFAM" id="SSF51717">
    <property type="entry name" value="Dihydropteroate synthetase-like"/>
    <property type="match status" value="1"/>
</dbReference>
<evidence type="ECO:0000256" key="5">
    <source>
        <dbReference type="ARBA" id="ARBA00022679"/>
    </source>
</evidence>
<dbReference type="InterPro" id="IPR000489">
    <property type="entry name" value="Pterin-binding_dom"/>
</dbReference>